<feature type="signal peptide" evidence="1">
    <location>
        <begin position="1"/>
        <end position="21"/>
    </location>
</feature>
<dbReference type="Pfam" id="PF12836">
    <property type="entry name" value="HHH_3"/>
    <property type="match status" value="1"/>
</dbReference>
<evidence type="ECO:0000313" key="2">
    <source>
        <dbReference type="EMBL" id="GAA5512941.1"/>
    </source>
</evidence>
<keyword evidence="1" id="KW-0732">Signal</keyword>
<feature type="chain" id="PRO_5045635791" description="Competence protein ComEA" evidence="1">
    <location>
        <begin position="22"/>
        <end position="105"/>
    </location>
</feature>
<organism evidence="2 3">
    <name type="scientific">Deinococcus carri</name>
    <dbReference type="NCBI Taxonomy" id="1211323"/>
    <lineage>
        <taxon>Bacteria</taxon>
        <taxon>Thermotogati</taxon>
        <taxon>Deinococcota</taxon>
        <taxon>Deinococci</taxon>
        <taxon>Deinococcales</taxon>
        <taxon>Deinococcaceae</taxon>
        <taxon>Deinococcus</taxon>
    </lineage>
</organism>
<dbReference type="Proteomes" id="UP001401887">
    <property type="component" value="Unassembled WGS sequence"/>
</dbReference>
<sequence>MNRSTNFVLLAAVLAASLAGAQSTSTAKAPVRTTSGLNRCLQLMKAKVNLNKADVTDLQCLKGVSPTIARDIIANRPFKDGNDFARKIEVIGHRLWNDNKAHLTF</sequence>
<accession>A0ABP9W6F1</accession>
<dbReference type="EMBL" id="BAABRP010000004">
    <property type="protein sequence ID" value="GAA5512941.1"/>
    <property type="molecule type" value="Genomic_DNA"/>
</dbReference>
<evidence type="ECO:0000313" key="3">
    <source>
        <dbReference type="Proteomes" id="UP001401887"/>
    </source>
</evidence>
<keyword evidence="3" id="KW-1185">Reference proteome</keyword>
<dbReference type="RefSeq" id="WP_345463704.1">
    <property type="nucleotide sequence ID" value="NZ_BAABRP010000004.1"/>
</dbReference>
<evidence type="ECO:0008006" key="4">
    <source>
        <dbReference type="Google" id="ProtNLM"/>
    </source>
</evidence>
<dbReference type="Gene3D" id="1.10.150.320">
    <property type="entry name" value="Photosystem II 12 kDa extrinsic protein"/>
    <property type="match status" value="1"/>
</dbReference>
<dbReference type="SUPFAM" id="SSF81585">
    <property type="entry name" value="PsbU/PolX domain-like"/>
    <property type="match status" value="1"/>
</dbReference>
<evidence type="ECO:0000256" key="1">
    <source>
        <dbReference type="SAM" id="SignalP"/>
    </source>
</evidence>
<gene>
    <name evidence="2" type="ORF">Dcar01_01665</name>
</gene>
<comment type="caution">
    <text evidence="2">The sequence shown here is derived from an EMBL/GenBank/DDBJ whole genome shotgun (WGS) entry which is preliminary data.</text>
</comment>
<reference evidence="2 3" key="1">
    <citation type="submission" date="2024-02" db="EMBL/GenBank/DDBJ databases">
        <title>Deinococcus carri NBRC 110142.</title>
        <authorList>
            <person name="Ichikawa N."/>
            <person name="Katano-Makiyama Y."/>
            <person name="Hidaka K."/>
        </authorList>
    </citation>
    <scope>NUCLEOTIDE SEQUENCE [LARGE SCALE GENOMIC DNA]</scope>
    <source>
        <strain evidence="2 3">NBRC 110142</strain>
    </source>
</reference>
<proteinExistence type="predicted"/>
<protein>
    <recommendedName>
        <fullName evidence="4">Competence protein ComEA</fullName>
    </recommendedName>
</protein>
<name>A0ABP9W6F1_9DEIO</name>